<name>A0A0E9PIF9_ANGAN</name>
<evidence type="ECO:0000313" key="1">
    <source>
        <dbReference type="EMBL" id="JAH03865.1"/>
    </source>
</evidence>
<dbReference type="EMBL" id="GBXM01104712">
    <property type="protein sequence ID" value="JAH03865.1"/>
    <property type="molecule type" value="Transcribed_RNA"/>
</dbReference>
<accession>A0A0E9PIF9</accession>
<dbReference type="AlphaFoldDB" id="A0A0E9PIF9"/>
<proteinExistence type="predicted"/>
<reference evidence="1" key="2">
    <citation type="journal article" date="2015" name="Fish Shellfish Immunol.">
        <title>Early steps in the European eel (Anguilla anguilla)-Vibrio vulnificus interaction in the gills: Role of the RtxA13 toxin.</title>
        <authorList>
            <person name="Callol A."/>
            <person name="Pajuelo D."/>
            <person name="Ebbesson L."/>
            <person name="Teles M."/>
            <person name="MacKenzie S."/>
            <person name="Amaro C."/>
        </authorList>
    </citation>
    <scope>NUCLEOTIDE SEQUENCE</scope>
</reference>
<reference evidence="1" key="1">
    <citation type="submission" date="2014-11" db="EMBL/GenBank/DDBJ databases">
        <authorList>
            <person name="Amaro Gonzalez C."/>
        </authorList>
    </citation>
    <scope>NUCLEOTIDE SEQUENCE</scope>
</reference>
<organism evidence="1">
    <name type="scientific">Anguilla anguilla</name>
    <name type="common">European freshwater eel</name>
    <name type="synonym">Muraena anguilla</name>
    <dbReference type="NCBI Taxonomy" id="7936"/>
    <lineage>
        <taxon>Eukaryota</taxon>
        <taxon>Metazoa</taxon>
        <taxon>Chordata</taxon>
        <taxon>Craniata</taxon>
        <taxon>Vertebrata</taxon>
        <taxon>Euteleostomi</taxon>
        <taxon>Actinopterygii</taxon>
        <taxon>Neopterygii</taxon>
        <taxon>Teleostei</taxon>
        <taxon>Anguilliformes</taxon>
        <taxon>Anguillidae</taxon>
        <taxon>Anguilla</taxon>
    </lineage>
</organism>
<protein>
    <submittedName>
        <fullName evidence="1">Uncharacterized protein</fullName>
    </submittedName>
</protein>
<sequence length="41" mass="4959">MLWIDRWFQCLLQIKFLLTLSTIVEYRDLGVFQDRWCHGGG</sequence>